<dbReference type="InterPro" id="IPR011054">
    <property type="entry name" value="Rudment_hybrid_motif"/>
</dbReference>
<dbReference type="Gene3D" id="3.30.470.20">
    <property type="entry name" value="ATP-grasp fold, B domain"/>
    <property type="match status" value="1"/>
</dbReference>
<dbReference type="InterPro" id="IPR005479">
    <property type="entry name" value="CPAse_ATP-bd"/>
</dbReference>
<dbReference type="SUPFAM" id="SSF56059">
    <property type="entry name" value="Glutathione synthetase ATP-binding domain-like"/>
    <property type="match status" value="1"/>
</dbReference>
<dbReference type="PROSITE" id="PS00866">
    <property type="entry name" value="CPSASE_1"/>
    <property type="match status" value="1"/>
</dbReference>
<feature type="domain" description="Biotin carboxylation" evidence="8">
    <location>
        <begin position="1"/>
        <end position="445"/>
    </location>
</feature>
<evidence type="ECO:0000313" key="10">
    <source>
        <dbReference type="Proteomes" id="UP001597100"/>
    </source>
</evidence>
<dbReference type="NCBIfam" id="NF006367">
    <property type="entry name" value="PRK08591.1"/>
    <property type="match status" value="1"/>
</dbReference>
<feature type="domain" description="ATP-grasp" evidence="7">
    <location>
        <begin position="119"/>
        <end position="316"/>
    </location>
</feature>
<dbReference type="PROSITE" id="PS50979">
    <property type="entry name" value="BC"/>
    <property type="match status" value="1"/>
</dbReference>
<dbReference type="EMBL" id="JBHTJP010000032">
    <property type="protein sequence ID" value="MFD0975993.1"/>
    <property type="molecule type" value="Genomic_DNA"/>
</dbReference>
<organism evidence="9 10">
    <name type="scientific">Salinimicrobium gaetbulicola</name>
    <dbReference type="NCBI Taxonomy" id="999702"/>
    <lineage>
        <taxon>Bacteria</taxon>
        <taxon>Pseudomonadati</taxon>
        <taxon>Bacteroidota</taxon>
        <taxon>Flavobacteriia</taxon>
        <taxon>Flavobacteriales</taxon>
        <taxon>Flavobacteriaceae</taxon>
        <taxon>Salinimicrobium</taxon>
    </lineage>
</organism>
<keyword evidence="10" id="KW-1185">Reference proteome</keyword>
<dbReference type="InterPro" id="IPR005482">
    <property type="entry name" value="Biotin_COase_C"/>
</dbReference>
<evidence type="ECO:0000256" key="6">
    <source>
        <dbReference type="PROSITE-ProRule" id="PRU00409"/>
    </source>
</evidence>
<proteinExistence type="predicted"/>
<evidence type="ECO:0000259" key="7">
    <source>
        <dbReference type="PROSITE" id="PS50975"/>
    </source>
</evidence>
<keyword evidence="3 6" id="KW-0067">ATP-binding</keyword>
<dbReference type="InterPro" id="IPR005481">
    <property type="entry name" value="BC-like_N"/>
</dbReference>
<keyword evidence="4" id="KW-0460">Magnesium</keyword>
<evidence type="ECO:0000256" key="4">
    <source>
        <dbReference type="ARBA" id="ARBA00022842"/>
    </source>
</evidence>
<dbReference type="Pfam" id="PF02786">
    <property type="entry name" value="CPSase_L_D2"/>
    <property type="match status" value="1"/>
</dbReference>
<evidence type="ECO:0000313" key="9">
    <source>
        <dbReference type="EMBL" id="MFD0975993.1"/>
    </source>
</evidence>
<dbReference type="RefSeq" id="WP_380737026.1">
    <property type="nucleotide sequence ID" value="NZ_JBHTJP010000032.1"/>
</dbReference>
<evidence type="ECO:0000256" key="1">
    <source>
        <dbReference type="ARBA" id="ARBA00022598"/>
    </source>
</evidence>
<keyword evidence="1 9" id="KW-0436">Ligase</keyword>
<dbReference type="Proteomes" id="UP001597100">
    <property type="component" value="Unassembled WGS sequence"/>
</dbReference>
<dbReference type="SMART" id="SM00878">
    <property type="entry name" value="Biotin_carb_C"/>
    <property type="match status" value="1"/>
</dbReference>
<dbReference type="InterPro" id="IPR011764">
    <property type="entry name" value="Biotin_carboxylation_dom"/>
</dbReference>
<dbReference type="PROSITE" id="PS50975">
    <property type="entry name" value="ATP_GRASP"/>
    <property type="match status" value="1"/>
</dbReference>
<dbReference type="InterPro" id="IPR011761">
    <property type="entry name" value="ATP-grasp"/>
</dbReference>
<dbReference type="PANTHER" id="PTHR18866:SF33">
    <property type="entry name" value="METHYLCROTONOYL-COA CARBOXYLASE SUBUNIT ALPHA, MITOCHONDRIAL-RELATED"/>
    <property type="match status" value="1"/>
</dbReference>
<dbReference type="InterPro" id="IPR050856">
    <property type="entry name" value="Biotin_carboxylase_complex"/>
</dbReference>
<dbReference type="EC" id="6.3.4.14" evidence="9"/>
<keyword evidence="2 6" id="KW-0547">Nucleotide-binding</keyword>
<dbReference type="PANTHER" id="PTHR18866">
    <property type="entry name" value="CARBOXYLASE:PYRUVATE/ACETYL-COA/PROPIONYL-COA CARBOXYLASE"/>
    <property type="match status" value="1"/>
</dbReference>
<protein>
    <submittedName>
        <fullName evidence="9">Acetyl-CoA carboxylase biotin carboxylase subunit</fullName>
        <ecNumber evidence="9">6.3.4.14</ecNumber>
    </submittedName>
</protein>
<dbReference type="NCBIfam" id="TIGR00514">
    <property type="entry name" value="accC"/>
    <property type="match status" value="1"/>
</dbReference>
<evidence type="ECO:0000256" key="5">
    <source>
        <dbReference type="ARBA" id="ARBA00023267"/>
    </source>
</evidence>
<dbReference type="SUPFAM" id="SSF52440">
    <property type="entry name" value="PreATP-grasp domain"/>
    <property type="match status" value="1"/>
</dbReference>
<gene>
    <name evidence="9" type="primary">accC</name>
    <name evidence="9" type="ORF">ACFQ1G_04235</name>
</gene>
<dbReference type="Pfam" id="PF00289">
    <property type="entry name" value="Biotin_carb_N"/>
    <property type="match status" value="1"/>
</dbReference>
<sequence>MKKILVANRGEIALRVMKTAQKMGIKTVAVYSTADRNAPHVKFADEAVLIGEAPSNQSYLLGDKIIEVAKKLVVDGIHPGYGFLSENAEFAEKVEQNGLIWIGPGSRAIKVMGSKLAAKDAVKKYDIPMVPGIDEAITDPEKAKTIAKEIGFPILIKASAGGGGKGMRIVEKEKDLEDQMKRAISEAESAFGDGSVFIEKYIGSPRHIEIQVLADTHGNFLHLFERECSIQRRHQKVVEEAPSVILDEVLRQKMGEAAVKVAKACDYVGAGTVEFLMDEHKNFYFLEMNTRLQVEHPVTELITGIDLVEQQIKVARGEELQFKQDDLTISGHAVELRVYAEDPLEDFMPSVGKLERYRGPKGDGIRLDDGFEEGMEVPIYYDPMLAKLITYGKTREEAIQLMVKAIDQYEVKGVSTTLPFGKFVFEHEAFRRGNFDTHFVKKYYSAEKLQKQTEEEGELAALIALKQYLEDRQVLRLPNH</sequence>
<evidence type="ECO:0000256" key="2">
    <source>
        <dbReference type="ARBA" id="ARBA00022741"/>
    </source>
</evidence>
<dbReference type="InterPro" id="IPR016185">
    <property type="entry name" value="PreATP-grasp_dom_sf"/>
</dbReference>
<dbReference type="PROSITE" id="PS00867">
    <property type="entry name" value="CPSASE_2"/>
    <property type="match status" value="1"/>
</dbReference>
<dbReference type="Pfam" id="PF02785">
    <property type="entry name" value="Biotin_carb_C"/>
    <property type="match status" value="1"/>
</dbReference>
<dbReference type="InterPro" id="IPR004549">
    <property type="entry name" value="Acetyl_CoA_COase_biotin_COase"/>
</dbReference>
<evidence type="ECO:0000259" key="8">
    <source>
        <dbReference type="PROSITE" id="PS50979"/>
    </source>
</evidence>
<accession>A0ABW3IEK8</accession>
<reference evidence="10" key="1">
    <citation type="journal article" date="2019" name="Int. J. Syst. Evol. Microbiol.">
        <title>The Global Catalogue of Microorganisms (GCM) 10K type strain sequencing project: providing services to taxonomists for standard genome sequencing and annotation.</title>
        <authorList>
            <consortium name="The Broad Institute Genomics Platform"/>
            <consortium name="The Broad Institute Genome Sequencing Center for Infectious Disease"/>
            <person name="Wu L."/>
            <person name="Ma J."/>
        </authorList>
    </citation>
    <scope>NUCLEOTIDE SEQUENCE [LARGE SCALE GENOMIC DNA]</scope>
    <source>
        <strain evidence="10">CCUG 60898</strain>
    </source>
</reference>
<comment type="caution">
    <text evidence="9">The sequence shown here is derived from an EMBL/GenBank/DDBJ whole genome shotgun (WGS) entry which is preliminary data.</text>
</comment>
<evidence type="ECO:0000256" key="3">
    <source>
        <dbReference type="ARBA" id="ARBA00022840"/>
    </source>
</evidence>
<dbReference type="GO" id="GO:0004075">
    <property type="term" value="F:biotin carboxylase activity"/>
    <property type="evidence" value="ECO:0007669"/>
    <property type="project" value="UniProtKB-EC"/>
</dbReference>
<name>A0ABW3IEK8_9FLAO</name>
<dbReference type="SUPFAM" id="SSF51246">
    <property type="entry name" value="Rudiment single hybrid motif"/>
    <property type="match status" value="1"/>
</dbReference>
<keyword evidence="5" id="KW-0092">Biotin</keyword>